<dbReference type="InterPro" id="IPR005119">
    <property type="entry name" value="LysR_subst-bd"/>
</dbReference>
<evidence type="ECO:0000256" key="3">
    <source>
        <dbReference type="ARBA" id="ARBA00023125"/>
    </source>
</evidence>
<dbReference type="RefSeq" id="WP_160554213.1">
    <property type="nucleotide sequence ID" value="NZ_CP047650.1"/>
</dbReference>
<dbReference type="InterPro" id="IPR050950">
    <property type="entry name" value="HTH-type_LysR_regulators"/>
</dbReference>
<dbReference type="KEGG" id="xyk:GT347_21935"/>
<dbReference type="GO" id="GO:0005829">
    <property type="term" value="C:cytosol"/>
    <property type="evidence" value="ECO:0007669"/>
    <property type="project" value="TreeGrafter"/>
</dbReference>
<dbReference type="Proteomes" id="UP000464787">
    <property type="component" value="Chromosome"/>
</dbReference>
<dbReference type="PANTHER" id="PTHR30419:SF8">
    <property type="entry name" value="NITROGEN ASSIMILATION TRANSCRIPTIONAL ACTIVATOR-RELATED"/>
    <property type="match status" value="1"/>
</dbReference>
<dbReference type="PROSITE" id="PS50931">
    <property type="entry name" value="HTH_LYSR"/>
    <property type="match status" value="1"/>
</dbReference>
<feature type="domain" description="HTH lysR-type" evidence="5">
    <location>
        <begin position="11"/>
        <end position="68"/>
    </location>
</feature>
<gene>
    <name evidence="6" type="ORF">GT347_21935</name>
</gene>
<dbReference type="EMBL" id="CP047650">
    <property type="protein sequence ID" value="QHJ00403.1"/>
    <property type="molecule type" value="Genomic_DNA"/>
</dbReference>
<comment type="similarity">
    <text evidence="1">Belongs to the LysR transcriptional regulatory family.</text>
</comment>
<keyword evidence="2" id="KW-0805">Transcription regulation</keyword>
<dbReference type="GO" id="GO:0003700">
    <property type="term" value="F:DNA-binding transcription factor activity"/>
    <property type="evidence" value="ECO:0007669"/>
    <property type="project" value="InterPro"/>
</dbReference>
<dbReference type="Gene3D" id="3.40.190.290">
    <property type="match status" value="1"/>
</dbReference>
<dbReference type="GO" id="GO:0003677">
    <property type="term" value="F:DNA binding"/>
    <property type="evidence" value="ECO:0007669"/>
    <property type="project" value="UniProtKB-KW"/>
</dbReference>
<evidence type="ECO:0000259" key="5">
    <source>
        <dbReference type="PROSITE" id="PS50931"/>
    </source>
</evidence>
<dbReference type="SUPFAM" id="SSF46785">
    <property type="entry name" value="Winged helix' DNA-binding domain"/>
    <property type="match status" value="1"/>
</dbReference>
<evidence type="ECO:0000313" key="7">
    <source>
        <dbReference type="Proteomes" id="UP000464787"/>
    </source>
</evidence>
<keyword evidence="3" id="KW-0238">DNA-binding</keyword>
<protein>
    <submittedName>
        <fullName evidence="6">LysR family transcriptional regulator</fullName>
    </submittedName>
</protein>
<dbReference type="Pfam" id="PF03466">
    <property type="entry name" value="LysR_substrate"/>
    <property type="match status" value="1"/>
</dbReference>
<organism evidence="6 7">
    <name type="scientific">Xylophilus rhododendri</name>
    <dbReference type="NCBI Taxonomy" id="2697032"/>
    <lineage>
        <taxon>Bacteria</taxon>
        <taxon>Pseudomonadati</taxon>
        <taxon>Pseudomonadota</taxon>
        <taxon>Betaproteobacteria</taxon>
        <taxon>Burkholderiales</taxon>
        <taxon>Xylophilus</taxon>
    </lineage>
</organism>
<evidence type="ECO:0000313" key="6">
    <source>
        <dbReference type="EMBL" id="QHJ00403.1"/>
    </source>
</evidence>
<dbReference type="PRINTS" id="PR00039">
    <property type="entry name" value="HTHLYSR"/>
</dbReference>
<evidence type="ECO:0000256" key="2">
    <source>
        <dbReference type="ARBA" id="ARBA00023015"/>
    </source>
</evidence>
<proteinExistence type="inferred from homology"/>
<dbReference type="Pfam" id="PF00126">
    <property type="entry name" value="HTH_1"/>
    <property type="match status" value="1"/>
</dbReference>
<keyword evidence="7" id="KW-1185">Reference proteome</keyword>
<keyword evidence="4" id="KW-0804">Transcription</keyword>
<name>A0A857JBS2_9BURK</name>
<dbReference type="Gene3D" id="1.10.10.10">
    <property type="entry name" value="Winged helix-like DNA-binding domain superfamily/Winged helix DNA-binding domain"/>
    <property type="match status" value="1"/>
</dbReference>
<dbReference type="SUPFAM" id="SSF53850">
    <property type="entry name" value="Periplasmic binding protein-like II"/>
    <property type="match status" value="1"/>
</dbReference>
<evidence type="ECO:0000256" key="1">
    <source>
        <dbReference type="ARBA" id="ARBA00009437"/>
    </source>
</evidence>
<dbReference type="InterPro" id="IPR036390">
    <property type="entry name" value="WH_DNA-bd_sf"/>
</dbReference>
<dbReference type="PANTHER" id="PTHR30419">
    <property type="entry name" value="HTH-TYPE TRANSCRIPTIONAL REGULATOR YBHD"/>
    <property type="match status" value="1"/>
</dbReference>
<sequence>MDTTPQLLNRLRMRQVALLLAIEERGTLRAAAAHLGLSQPAATKMLHELELTLGQPLFERVGRGLRTSPAGDIALAYFRGVRGTMETLNRELQELKRGGSGRLRVGSIMAASPADLTEALIRIKAEYPLLAVKIDVGTSDRLMEGLDEGSLDLVIGRVPAQAGDDYLFRALSEEALSVVVATGHPLAGKGQVDFAALQAFHWILQPHGSPMRDVIEQEFRSRHTPLPRGLIETASILTTTNLIARTDMVAVIPEAVASRYEKHGLLAILPCRFRAELASYGTIVRRDRPAGMAAGRFMEILHRSSSAEPAGA</sequence>
<reference evidence="6 7" key="1">
    <citation type="submission" date="2020-01" db="EMBL/GenBank/DDBJ databases">
        <title>Genome sequencing of strain KACC 21265.</title>
        <authorList>
            <person name="Heo J."/>
            <person name="Kim S.-J."/>
            <person name="Kim J.-S."/>
            <person name="Hong S.-B."/>
            <person name="Kwon S.-W."/>
        </authorList>
    </citation>
    <scope>NUCLEOTIDE SEQUENCE [LARGE SCALE GENOMIC DNA]</scope>
    <source>
        <strain evidence="6 7">KACC 21265</strain>
    </source>
</reference>
<evidence type="ECO:0000256" key="4">
    <source>
        <dbReference type="ARBA" id="ARBA00023163"/>
    </source>
</evidence>
<dbReference type="AlphaFoldDB" id="A0A857JBS2"/>
<dbReference type="InterPro" id="IPR000847">
    <property type="entry name" value="LysR_HTH_N"/>
</dbReference>
<accession>A0A857JBS2</accession>
<dbReference type="InterPro" id="IPR036388">
    <property type="entry name" value="WH-like_DNA-bd_sf"/>
</dbReference>